<dbReference type="PANTHER" id="PTHR33991">
    <property type="entry name" value="DNA REPAIR PROTEIN RECO"/>
    <property type="match status" value="1"/>
</dbReference>
<keyword evidence="2" id="KW-0233">DNA recombination</keyword>
<reference evidence="5" key="1">
    <citation type="submission" date="2013-08" db="EMBL/GenBank/DDBJ databases">
        <authorList>
            <person name="Mendez C."/>
            <person name="Richter M."/>
            <person name="Ferrer M."/>
            <person name="Sanchez J."/>
        </authorList>
    </citation>
    <scope>NUCLEOTIDE SEQUENCE</scope>
</reference>
<dbReference type="AlphaFoldDB" id="T0ZMK0"/>
<dbReference type="InterPro" id="IPR022572">
    <property type="entry name" value="DNA_rep/recomb_RecO_N"/>
</dbReference>
<keyword evidence="1" id="KW-0227">DNA damage</keyword>
<name>T0ZMK0_9ZZZZ</name>
<dbReference type="PANTHER" id="PTHR33991:SF1">
    <property type="entry name" value="DNA REPAIR PROTEIN RECO"/>
    <property type="match status" value="1"/>
</dbReference>
<keyword evidence="3" id="KW-0234">DNA repair</keyword>
<dbReference type="InterPro" id="IPR003717">
    <property type="entry name" value="RecO"/>
</dbReference>
<dbReference type="Gene3D" id="2.40.50.140">
    <property type="entry name" value="Nucleic acid-binding proteins"/>
    <property type="match status" value="1"/>
</dbReference>
<dbReference type="GO" id="GO:0006302">
    <property type="term" value="P:double-strand break repair"/>
    <property type="evidence" value="ECO:0007669"/>
    <property type="project" value="TreeGrafter"/>
</dbReference>
<reference evidence="5" key="2">
    <citation type="journal article" date="2014" name="ISME J.">
        <title>Microbial stratification in low pH oxic and suboxic macroscopic growths along an acid mine drainage.</title>
        <authorList>
            <person name="Mendez-Garcia C."/>
            <person name="Mesa V."/>
            <person name="Sprenger R.R."/>
            <person name="Richter M."/>
            <person name="Diez M.S."/>
            <person name="Solano J."/>
            <person name="Bargiela R."/>
            <person name="Golyshina O.V."/>
            <person name="Manteca A."/>
            <person name="Ramos J.L."/>
            <person name="Gallego J.R."/>
            <person name="Llorente I."/>
            <person name="Martins Dos Santos V.A."/>
            <person name="Jensen O.N."/>
            <person name="Pelaez A.I."/>
            <person name="Sanchez J."/>
            <person name="Ferrer M."/>
        </authorList>
    </citation>
    <scope>NUCLEOTIDE SEQUENCE</scope>
</reference>
<dbReference type="GO" id="GO:0043590">
    <property type="term" value="C:bacterial nucleoid"/>
    <property type="evidence" value="ECO:0007669"/>
    <property type="project" value="TreeGrafter"/>
</dbReference>
<dbReference type="InterPro" id="IPR012340">
    <property type="entry name" value="NA-bd_OB-fold"/>
</dbReference>
<protein>
    <submittedName>
        <fullName evidence="5">DNA repair protein RecO</fullName>
    </submittedName>
</protein>
<feature type="non-terminal residue" evidence="5">
    <location>
        <position position="102"/>
    </location>
</feature>
<comment type="caution">
    <text evidence="5">The sequence shown here is derived from an EMBL/GenBank/DDBJ whole genome shotgun (WGS) entry which is preliminary data.</text>
</comment>
<evidence type="ECO:0000313" key="5">
    <source>
        <dbReference type="EMBL" id="EQD45677.1"/>
    </source>
</evidence>
<dbReference type="SUPFAM" id="SSF50249">
    <property type="entry name" value="Nucleic acid-binding proteins"/>
    <property type="match status" value="1"/>
</dbReference>
<proteinExistence type="predicted"/>
<organism evidence="5">
    <name type="scientific">mine drainage metagenome</name>
    <dbReference type="NCBI Taxonomy" id="410659"/>
    <lineage>
        <taxon>unclassified sequences</taxon>
        <taxon>metagenomes</taxon>
        <taxon>ecological metagenomes</taxon>
    </lineage>
</organism>
<sequence length="102" mass="11626">MARIWGEPAWVLHSRDYGESSQIVELLTYHHGRVNALARGVKRIRRAGRLDVLTRWIVAWSGREGQLATLTSADRQGIPLRLEGVALWAGFHINDLIRADDW</sequence>
<dbReference type="EMBL" id="AUZZ01006653">
    <property type="protein sequence ID" value="EQD45677.1"/>
    <property type="molecule type" value="Genomic_DNA"/>
</dbReference>
<feature type="domain" description="DNA replication/recombination mediator RecO N-terminal" evidence="4">
    <location>
        <begin position="4"/>
        <end position="74"/>
    </location>
</feature>
<evidence type="ECO:0000259" key="4">
    <source>
        <dbReference type="Pfam" id="PF11967"/>
    </source>
</evidence>
<evidence type="ECO:0000256" key="2">
    <source>
        <dbReference type="ARBA" id="ARBA00023172"/>
    </source>
</evidence>
<evidence type="ECO:0000256" key="1">
    <source>
        <dbReference type="ARBA" id="ARBA00022763"/>
    </source>
</evidence>
<dbReference type="Pfam" id="PF11967">
    <property type="entry name" value="RecO_N"/>
    <property type="match status" value="1"/>
</dbReference>
<dbReference type="GO" id="GO:0006310">
    <property type="term" value="P:DNA recombination"/>
    <property type="evidence" value="ECO:0007669"/>
    <property type="project" value="UniProtKB-KW"/>
</dbReference>
<gene>
    <name evidence="5" type="ORF">B2A_09202</name>
</gene>
<evidence type="ECO:0000256" key="3">
    <source>
        <dbReference type="ARBA" id="ARBA00023204"/>
    </source>
</evidence>
<accession>T0ZMK0</accession>